<feature type="domain" description="Multidrug resistance protein MdtA-like C-terminal permuted SH3" evidence="3">
    <location>
        <begin position="362"/>
        <end position="403"/>
    </location>
</feature>
<dbReference type="Proteomes" id="UP000541352">
    <property type="component" value="Unassembled WGS sequence"/>
</dbReference>
<dbReference type="Pfam" id="PF25967">
    <property type="entry name" value="RND-MFP_C"/>
    <property type="match status" value="1"/>
</dbReference>
<evidence type="ECO:0000256" key="1">
    <source>
        <dbReference type="SAM" id="Coils"/>
    </source>
</evidence>
<dbReference type="Gene3D" id="1.10.287.470">
    <property type="entry name" value="Helix hairpin bin"/>
    <property type="match status" value="1"/>
</dbReference>
<protein>
    <submittedName>
        <fullName evidence="4">HlyD family secretion protein</fullName>
    </submittedName>
</protein>
<evidence type="ECO:0000313" key="5">
    <source>
        <dbReference type="Proteomes" id="UP000541352"/>
    </source>
</evidence>
<dbReference type="PANTHER" id="PTHR30469:SF15">
    <property type="entry name" value="HLYD FAMILY OF SECRETION PROTEINS"/>
    <property type="match status" value="1"/>
</dbReference>
<keyword evidence="2" id="KW-0472">Membrane</keyword>
<dbReference type="Gene3D" id="2.40.30.170">
    <property type="match status" value="1"/>
</dbReference>
<evidence type="ECO:0000313" key="4">
    <source>
        <dbReference type="EMBL" id="MBB3838651.1"/>
    </source>
</evidence>
<name>A0A7W6EQQ4_9BACT</name>
<evidence type="ECO:0000259" key="3">
    <source>
        <dbReference type="Pfam" id="PF25967"/>
    </source>
</evidence>
<feature type="coiled-coil region" evidence="1">
    <location>
        <begin position="176"/>
        <end position="235"/>
    </location>
</feature>
<feature type="transmembrane region" description="Helical" evidence="2">
    <location>
        <begin position="18"/>
        <end position="35"/>
    </location>
</feature>
<dbReference type="EMBL" id="JACIBY010000005">
    <property type="protein sequence ID" value="MBB3838651.1"/>
    <property type="molecule type" value="Genomic_DNA"/>
</dbReference>
<evidence type="ECO:0000256" key="2">
    <source>
        <dbReference type="SAM" id="Phobius"/>
    </source>
</evidence>
<dbReference type="Gene3D" id="2.40.50.100">
    <property type="match status" value="1"/>
</dbReference>
<keyword evidence="5" id="KW-1185">Reference proteome</keyword>
<keyword evidence="2" id="KW-1133">Transmembrane helix</keyword>
<dbReference type="PANTHER" id="PTHR30469">
    <property type="entry name" value="MULTIDRUG RESISTANCE PROTEIN MDTA"/>
    <property type="match status" value="1"/>
</dbReference>
<accession>A0A7W6EQQ4</accession>
<dbReference type="AlphaFoldDB" id="A0A7W6EQQ4"/>
<keyword evidence="2" id="KW-0812">Transmembrane</keyword>
<sequence length="416" mass="46483">MDRELPEESKKQQSRRRWLWIAVGISGIVLAVWLLRNSFGNSINQKDVRLATAEVGDVENTLTASGEVQPDFEAVITSPITAVIQQTYLEPGASVKVGDKILELDKEFTQLSFDKQKDQLELKRNGIVKLRWELDKSVYDLKINDSIKGLKINSFRAEVENAKRLFRAGGGTREAIEQAEQTLRIAQLEKRQLENDIRIKQQTVKADIKESEIEAQIQAKDLQELQRKLQQANITANRSGVLTYVNKNIGSKVSEGEVLARLADLGGFKIIGAISDNYAEQIRIGMGVVVRVNETLLRGTLTNISPSVQNNIVNFDIQLDEKGHKLLRPKMKVEVFPITDAHSKVVRVANGAGFTGVPVQDVFVLRNDGKAERRTVKVGLANFDYVEILEGIKAGEKVIISDMSKFKNAKEVELIP</sequence>
<organism evidence="4 5">
    <name type="scientific">Runella defluvii</name>
    <dbReference type="NCBI Taxonomy" id="370973"/>
    <lineage>
        <taxon>Bacteria</taxon>
        <taxon>Pseudomonadati</taxon>
        <taxon>Bacteroidota</taxon>
        <taxon>Cytophagia</taxon>
        <taxon>Cytophagales</taxon>
        <taxon>Spirosomataceae</taxon>
        <taxon>Runella</taxon>
    </lineage>
</organism>
<dbReference type="InterPro" id="IPR058627">
    <property type="entry name" value="MdtA-like_C"/>
</dbReference>
<proteinExistence type="predicted"/>
<keyword evidence="1" id="KW-0175">Coiled coil</keyword>
<gene>
    <name evidence="4" type="ORF">FHS57_002657</name>
</gene>
<dbReference type="RefSeq" id="WP_183974296.1">
    <property type="nucleotide sequence ID" value="NZ_JACIBY010000005.1"/>
</dbReference>
<reference evidence="4 5" key="1">
    <citation type="submission" date="2020-08" db="EMBL/GenBank/DDBJ databases">
        <title>Genomic Encyclopedia of Type Strains, Phase IV (KMG-IV): sequencing the most valuable type-strain genomes for metagenomic binning, comparative biology and taxonomic classification.</title>
        <authorList>
            <person name="Goeker M."/>
        </authorList>
    </citation>
    <scope>NUCLEOTIDE SEQUENCE [LARGE SCALE GENOMIC DNA]</scope>
    <source>
        <strain evidence="4 5">DSM 17976</strain>
    </source>
</reference>
<dbReference type="Gene3D" id="2.40.420.20">
    <property type="match status" value="1"/>
</dbReference>
<dbReference type="GO" id="GO:1990281">
    <property type="term" value="C:efflux pump complex"/>
    <property type="evidence" value="ECO:0007669"/>
    <property type="project" value="TreeGrafter"/>
</dbReference>
<comment type="caution">
    <text evidence="4">The sequence shown here is derived from an EMBL/GenBank/DDBJ whole genome shotgun (WGS) entry which is preliminary data.</text>
</comment>
<dbReference type="GO" id="GO:0015562">
    <property type="term" value="F:efflux transmembrane transporter activity"/>
    <property type="evidence" value="ECO:0007669"/>
    <property type="project" value="TreeGrafter"/>
</dbReference>